<dbReference type="InterPro" id="IPR036770">
    <property type="entry name" value="Ankyrin_rpt-contain_sf"/>
</dbReference>
<evidence type="ECO:0000256" key="1">
    <source>
        <dbReference type="ARBA" id="ARBA00022737"/>
    </source>
</evidence>
<evidence type="ECO:0000256" key="3">
    <source>
        <dbReference type="PROSITE-ProRule" id="PRU00023"/>
    </source>
</evidence>
<evidence type="ECO:0000313" key="5">
    <source>
        <dbReference type="EMBL" id="MFD1787419.1"/>
    </source>
</evidence>
<dbReference type="PANTHER" id="PTHR24171:SF8">
    <property type="entry name" value="BRCA1-ASSOCIATED RING DOMAIN PROTEIN 1"/>
    <property type="match status" value="1"/>
</dbReference>
<evidence type="ECO:0000256" key="2">
    <source>
        <dbReference type="ARBA" id="ARBA00023043"/>
    </source>
</evidence>
<sequence length="199" mass="21151">MIRPLALLLAATVATLPATAPAQRMSDSYEFLKAVKDADGTKVTQMLDKPGSTIINTKDTTTGDTALHIVTRRNDATYIRFLLSRGAAINAQDARGNTPLLIAINANCDDCVETLLARKANVNLGNTSGETPLIRAVQLRNVDLADKLLKAGANPDQADRVAGMTARDYAKQDARSPQLTKLLTDAPKASARAVSGPKL</sequence>
<comment type="caution">
    <text evidence="5">The sequence shown here is derived from an EMBL/GenBank/DDBJ whole genome shotgun (WGS) entry which is preliminary data.</text>
</comment>
<dbReference type="Pfam" id="PF00023">
    <property type="entry name" value="Ank"/>
    <property type="match status" value="1"/>
</dbReference>
<dbReference type="RefSeq" id="WP_380939801.1">
    <property type="nucleotide sequence ID" value="NZ_JBHUFC010000003.1"/>
</dbReference>
<dbReference type="PANTHER" id="PTHR24171">
    <property type="entry name" value="ANKYRIN REPEAT DOMAIN-CONTAINING PROTEIN 39-RELATED"/>
    <property type="match status" value="1"/>
</dbReference>
<accession>A0ABW4ND20</accession>
<dbReference type="PROSITE" id="PS50297">
    <property type="entry name" value="ANK_REP_REGION"/>
    <property type="match status" value="3"/>
</dbReference>
<dbReference type="SMART" id="SM00248">
    <property type="entry name" value="ANK"/>
    <property type="match status" value="3"/>
</dbReference>
<protein>
    <submittedName>
        <fullName evidence="5">Ankyrin repeat domain-containing protein</fullName>
    </submittedName>
</protein>
<gene>
    <name evidence="5" type="ORF">ACFSC3_07525</name>
</gene>
<dbReference type="EMBL" id="JBHUFC010000003">
    <property type="protein sequence ID" value="MFD1787419.1"/>
    <property type="molecule type" value="Genomic_DNA"/>
</dbReference>
<feature type="repeat" description="ANK" evidence="3">
    <location>
        <begin position="95"/>
        <end position="127"/>
    </location>
</feature>
<dbReference type="Proteomes" id="UP001597283">
    <property type="component" value="Unassembled WGS sequence"/>
</dbReference>
<feature type="repeat" description="ANK" evidence="3">
    <location>
        <begin position="128"/>
        <end position="160"/>
    </location>
</feature>
<evidence type="ECO:0000256" key="4">
    <source>
        <dbReference type="SAM" id="SignalP"/>
    </source>
</evidence>
<feature type="repeat" description="ANK" evidence="3">
    <location>
        <begin position="62"/>
        <end position="94"/>
    </location>
</feature>
<keyword evidence="2 3" id="KW-0040">ANK repeat</keyword>
<dbReference type="Pfam" id="PF12796">
    <property type="entry name" value="Ank_2"/>
    <property type="match status" value="1"/>
</dbReference>
<keyword evidence="4" id="KW-0732">Signal</keyword>
<dbReference type="PROSITE" id="PS50088">
    <property type="entry name" value="ANK_REPEAT"/>
    <property type="match status" value="3"/>
</dbReference>
<dbReference type="SUPFAM" id="SSF48403">
    <property type="entry name" value="Ankyrin repeat"/>
    <property type="match status" value="1"/>
</dbReference>
<proteinExistence type="predicted"/>
<organism evidence="5 6">
    <name type="scientific">Sphingomonas floccifaciens</name>
    <dbReference type="NCBI Taxonomy" id="1844115"/>
    <lineage>
        <taxon>Bacteria</taxon>
        <taxon>Pseudomonadati</taxon>
        <taxon>Pseudomonadota</taxon>
        <taxon>Alphaproteobacteria</taxon>
        <taxon>Sphingomonadales</taxon>
        <taxon>Sphingomonadaceae</taxon>
        <taxon>Sphingomonas</taxon>
    </lineage>
</organism>
<feature type="signal peptide" evidence="4">
    <location>
        <begin position="1"/>
        <end position="22"/>
    </location>
</feature>
<keyword evidence="1" id="KW-0677">Repeat</keyword>
<name>A0ABW4ND20_9SPHN</name>
<keyword evidence="6" id="KW-1185">Reference proteome</keyword>
<reference evidence="6" key="1">
    <citation type="journal article" date="2019" name="Int. J. Syst. Evol. Microbiol.">
        <title>The Global Catalogue of Microorganisms (GCM) 10K type strain sequencing project: providing services to taxonomists for standard genome sequencing and annotation.</title>
        <authorList>
            <consortium name="The Broad Institute Genomics Platform"/>
            <consortium name="The Broad Institute Genome Sequencing Center for Infectious Disease"/>
            <person name="Wu L."/>
            <person name="Ma J."/>
        </authorList>
    </citation>
    <scope>NUCLEOTIDE SEQUENCE [LARGE SCALE GENOMIC DNA]</scope>
    <source>
        <strain evidence="6">Q85</strain>
    </source>
</reference>
<feature type="chain" id="PRO_5046873180" evidence="4">
    <location>
        <begin position="23"/>
        <end position="199"/>
    </location>
</feature>
<evidence type="ECO:0000313" key="6">
    <source>
        <dbReference type="Proteomes" id="UP001597283"/>
    </source>
</evidence>
<dbReference type="Gene3D" id="1.25.40.20">
    <property type="entry name" value="Ankyrin repeat-containing domain"/>
    <property type="match status" value="1"/>
</dbReference>
<dbReference type="InterPro" id="IPR002110">
    <property type="entry name" value="Ankyrin_rpt"/>
</dbReference>